<protein>
    <submittedName>
        <fullName evidence="1">Dienelactone hydrolase family protein</fullName>
    </submittedName>
</protein>
<dbReference type="RefSeq" id="WP_315945682.1">
    <property type="nucleotide sequence ID" value="NZ_JAWCUA010000001.1"/>
</dbReference>
<dbReference type="Gene3D" id="3.40.50.1820">
    <property type="entry name" value="alpha/beta hydrolase"/>
    <property type="match status" value="1"/>
</dbReference>
<evidence type="ECO:0000313" key="2">
    <source>
        <dbReference type="Proteomes" id="UP001257914"/>
    </source>
</evidence>
<keyword evidence="2" id="KW-1185">Reference proteome</keyword>
<accession>A0ABU3QWI5</accession>
<reference evidence="1 2" key="1">
    <citation type="submission" date="2023-10" db="EMBL/GenBank/DDBJ databases">
        <title>Psychrosphaera aquimaarina strain SW33 isolated from seawater.</title>
        <authorList>
            <person name="Bayburt H."/>
            <person name="Kim J.M."/>
            <person name="Choi B.J."/>
            <person name="Jeon C.O."/>
        </authorList>
    </citation>
    <scope>NUCLEOTIDE SEQUENCE [LARGE SCALE GENOMIC DNA]</scope>
    <source>
        <strain evidence="1 2">KCTC 52743</strain>
    </source>
</reference>
<dbReference type="InterPro" id="IPR029058">
    <property type="entry name" value="AB_hydrolase_fold"/>
</dbReference>
<sequence>MLILVTDIFGETSWCQSLIQAWNSQGHDALCISPYESLTNTNTFNNEQQAYQAFQDAGDLQAYVNKLKLCLAQLNISNEQAINCIGFSAGAAALWQVVSTKLNTNSHLCINHCIGFYPGQIRHSLDLTPSCPFTIVFPKEEDHFDLPKVIQHLVTKQNLRIVQVPLKHGYVNPQSVNYDMTASDQVTDMLVNVECINQPSVFIPSLIQQNKMHEERTCSLPS</sequence>
<evidence type="ECO:0000313" key="1">
    <source>
        <dbReference type="EMBL" id="MDU0111791.1"/>
    </source>
</evidence>
<dbReference type="Proteomes" id="UP001257914">
    <property type="component" value="Unassembled WGS sequence"/>
</dbReference>
<name>A0ABU3QWI5_9GAMM</name>
<organism evidence="1 2">
    <name type="scientific">Psychrosphaera aquimarina</name>
    <dbReference type="NCBI Taxonomy" id="2044854"/>
    <lineage>
        <taxon>Bacteria</taxon>
        <taxon>Pseudomonadati</taxon>
        <taxon>Pseudomonadota</taxon>
        <taxon>Gammaproteobacteria</taxon>
        <taxon>Alteromonadales</taxon>
        <taxon>Pseudoalteromonadaceae</taxon>
        <taxon>Psychrosphaera</taxon>
    </lineage>
</organism>
<comment type="caution">
    <text evidence="1">The sequence shown here is derived from an EMBL/GenBank/DDBJ whole genome shotgun (WGS) entry which is preliminary data.</text>
</comment>
<proteinExistence type="predicted"/>
<dbReference type="EMBL" id="JAWCUA010000001">
    <property type="protein sequence ID" value="MDU0111791.1"/>
    <property type="molecule type" value="Genomic_DNA"/>
</dbReference>
<gene>
    <name evidence="1" type="ORF">RT723_01955</name>
</gene>
<dbReference type="SUPFAM" id="SSF53474">
    <property type="entry name" value="alpha/beta-Hydrolases"/>
    <property type="match status" value="1"/>
</dbReference>
<keyword evidence="1" id="KW-0378">Hydrolase</keyword>
<dbReference type="GO" id="GO:0016787">
    <property type="term" value="F:hydrolase activity"/>
    <property type="evidence" value="ECO:0007669"/>
    <property type="project" value="UniProtKB-KW"/>
</dbReference>